<dbReference type="SUPFAM" id="SSF81901">
    <property type="entry name" value="HCP-like"/>
    <property type="match status" value="2"/>
</dbReference>
<dbReference type="GeneID" id="95502235"/>
<dbReference type="EMBL" id="CP108037">
    <property type="protein sequence ID" value="WUN84572.1"/>
    <property type="molecule type" value="Genomic_DNA"/>
</dbReference>
<evidence type="ECO:0000313" key="2">
    <source>
        <dbReference type="EMBL" id="WUN84572.1"/>
    </source>
</evidence>
<sequence>MANKKHGTPAEALNRLRRTLTDGQAQAGLNTTQLAGRAGVSRTTAWAALRSDGPVPSAATVAALGRALRLPVQEILTLRRTAAGESDATRTAPGRLIGEWNPHALEVHPASTAPGAGDRREPVLPGYVGRAHDRVLAEVIGKASEGLSQMLVLVGTSSTGKTRACWEAVQPLAAEAWRLWHPFDPTRADAALETLDRVAPRTVLWLNEAQHYLGDSQAGERVAAALHTLLTDPGRAPVLILGTLWPEYADEYAKLPVYGSPDRHSRARELLAGRTLPVPDTFDEKALVAAGTLAEGGDGLLAGALARARAHGRIAQDLAGAPELMRRYENGTPAVRALLNAAMDARRLGVGLHLPQAFLTDAAIDYLDDHDYGQLTEDWAEAAYADLARHVHGKQSPLSRASTRPARRTPGMPAPVPSPTGGPMLRLADYLEQHGRTTRRRLCPPASFWDAAHSHLTRPEDLSALSHAAEVRCRLQWAHHLQQRAADAGDVETLLVMARTRSQAGLWEAAEELYQKAADGGSGEAMTQLARVLDARGDRAAAEELCRQAVTAGSEDALATLASDRENGGDRAAAEELYQEAADAGSVKAMIGLIHLRREAGNREADFDADELEALVRVSMMSKRVDDREELAGLLDEEGFLKGFLGLTFMLLENDDPEAAEAYLRKAVDAGDTDALFFMAERREEEGDQETAEELYQQIYEEGDASGLESLAQRRERAGDEAGAADLARLAADAGALSSLALRFWPDGLDPDGSPTPPWKRGGATSRW</sequence>
<reference evidence="2" key="1">
    <citation type="submission" date="2022-10" db="EMBL/GenBank/DDBJ databases">
        <title>The complete genomes of actinobacterial strains from the NBC collection.</title>
        <authorList>
            <person name="Joergensen T.S."/>
            <person name="Alvarez Arevalo M."/>
            <person name="Sterndorff E.B."/>
            <person name="Faurdal D."/>
            <person name="Vuksanovic O."/>
            <person name="Mourched A.-S."/>
            <person name="Charusanti P."/>
            <person name="Shaw S."/>
            <person name="Blin K."/>
            <person name="Weber T."/>
        </authorList>
    </citation>
    <scope>NUCLEOTIDE SEQUENCE</scope>
    <source>
        <strain evidence="2">NBC_00303</strain>
        <plasmid evidence="2">unnamed1</plasmid>
    </source>
</reference>
<keyword evidence="2" id="KW-0614">Plasmid</keyword>
<geneLocation type="plasmid" evidence="2 3">
    <name>unnamed1</name>
</geneLocation>
<dbReference type="CDD" id="cd00093">
    <property type="entry name" value="HTH_XRE"/>
    <property type="match status" value="1"/>
</dbReference>
<dbReference type="InterPro" id="IPR001387">
    <property type="entry name" value="Cro/C1-type_HTH"/>
</dbReference>
<organism evidence="2 3">
    <name type="scientific">Streptomyces erythrochromogenes</name>
    <dbReference type="NCBI Taxonomy" id="285574"/>
    <lineage>
        <taxon>Bacteria</taxon>
        <taxon>Bacillati</taxon>
        <taxon>Actinomycetota</taxon>
        <taxon>Actinomycetes</taxon>
        <taxon>Kitasatosporales</taxon>
        <taxon>Streptomycetaceae</taxon>
        <taxon>Streptomyces</taxon>
    </lineage>
</organism>
<dbReference type="Proteomes" id="UP001432312">
    <property type="component" value="Plasmid unnamed1"/>
</dbReference>
<gene>
    <name evidence="2" type="ORF">OHA91_39310</name>
</gene>
<evidence type="ECO:0008006" key="4">
    <source>
        <dbReference type="Google" id="ProtNLM"/>
    </source>
</evidence>
<dbReference type="InterPro" id="IPR010982">
    <property type="entry name" value="Lambda_DNA-bd_dom_sf"/>
</dbReference>
<dbReference type="InterPro" id="IPR011990">
    <property type="entry name" value="TPR-like_helical_dom_sf"/>
</dbReference>
<evidence type="ECO:0000256" key="1">
    <source>
        <dbReference type="SAM" id="MobiDB-lite"/>
    </source>
</evidence>
<feature type="region of interest" description="Disordered" evidence="1">
    <location>
        <begin position="746"/>
        <end position="768"/>
    </location>
</feature>
<proteinExistence type="predicted"/>
<dbReference type="RefSeq" id="WP_328741295.1">
    <property type="nucleotide sequence ID" value="NZ_CP108037.1"/>
</dbReference>
<dbReference type="SUPFAM" id="SSF47413">
    <property type="entry name" value="lambda repressor-like DNA-binding domains"/>
    <property type="match status" value="1"/>
</dbReference>
<evidence type="ECO:0000313" key="3">
    <source>
        <dbReference type="Proteomes" id="UP001432312"/>
    </source>
</evidence>
<protein>
    <recommendedName>
        <fullName evidence="4">HTH cro/C1-type domain-containing protein</fullName>
    </recommendedName>
</protein>
<accession>A0ABZ1QQH5</accession>
<dbReference type="Gene3D" id="1.25.40.10">
    <property type="entry name" value="Tetratricopeptide repeat domain"/>
    <property type="match status" value="2"/>
</dbReference>
<feature type="region of interest" description="Disordered" evidence="1">
    <location>
        <begin position="391"/>
        <end position="422"/>
    </location>
</feature>
<name>A0ABZ1QQH5_9ACTN</name>
<keyword evidence="3" id="KW-1185">Reference proteome</keyword>